<dbReference type="SMART" id="SM00225">
    <property type="entry name" value="BTB"/>
    <property type="match status" value="1"/>
</dbReference>
<evidence type="ECO:0000259" key="8">
    <source>
        <dbReference type="PROSITE" id="PS50097"/>
    </source>
</evidence>
<dbReference type="Proteomes" id="UP000325440">
    <property type="component" value="Unassembled WGS sequence"/>
</dbReference>
<dbReference type="GO" id="GO:0016567">
    <property type="term" value="P:protein ubiquitination"/>
    <property type="evidence" value="ECO:0007669"/>
    <property type="project" value="UniProtKB-UniPathway"/>
</dbReference>
<dbReference type="InterPro" id="IPR017096">
    <property type="entry name" value="BTB-kelch_protein"/>
</dbReference>
<keyword evidence="4" id="KW-0677">Repeat</keyword>
<evidence type="ECO:0000313" key="9">
    <source>
        <dbReference type="EMBL" id="VVC40037.1"/>
    </source>
</evidence>
<dbReference type="GO" id="GO:0003779">
    <property type="term" value="F:actin binding"/>
    <property type="evidence" value="ECO:0007669"/>
    <property type="project" value="UniProtKB-KW"/>
</dbReference>
<evidence type="ECO:0000256" key="4">
    <source>
        <dbReference type="ARBA" id="ARBA00022737"/>
    </source>
</evidence>
<dbReference type="AlphaFoldDB" id="A0A5E4NEN2"/>
<keyword evidence="6" id="KW-0009">Actin-binding</keyword>
<dbReference type="InterPro" id="IPR006652">
    <property type="entry name" value="Kelch_1"/>
</dbReference>
<evidence type="ECO:0000256" key="6">
    <source>
        <dbReference type="ARBA" id="ARBA00023203"/>
    </source>
</evidence>
<dbReference type="Pfam" id="PF24681">
    <property type="entry name" value="Kelch_KLHDC2_KLHL20_DRC7"/>
    <property type="match status" value="1"/>
</dbReference>
<keyword evidence="3" id="KW-0880">Kelch repeat</keyword>
<dbReference type="InterPro" id="IPR011705">
    <property type="entry name" value="BACK"/>
</dbReference>
<dbReference type="OrthoDB" id="9978265at2759"/>
<dbReference type="Pfam" id="PF00651">
    <property type="entry name" value="BTB"/>
    <property type="match status" value="1"/>
</dbReference>
<dbReference type="Gene3D" id="3.30.710.10">
    <property type="entry name" value="Potassium Channel Kv1.1, Chain A"/>
    <property type="match status" value="1"/>
</dbReference>
<dbReference type="UniPathway" id="UPA00143"/>
<evidence type="ECO:0000256" key="5">
    <source>
        <dbReference type="ARBA" id="ARBA00022786"/>
    </source>
</evidence>
<dbReference type="SUPFAM" id="SSF54695">
    <property type="entry name" value="POZ domain"/>
    <property type="match status" value="1"/>
</dbReference>
<dbReference type="InterPro" id="IPR015915">
    <property type="entry name" value="Kelch-typ_b-propeller"/>
</dbReference>
<feature type="domain" description="BTB" evidence="8">
    <location>
        <begin position="50"/>
        <end position="118"/>
    </location>
</feature>
<evidence type="ECO:0000256" key="1">
    <source>
        <dbReference type="ARBA" id="ARBA00004906"/>
    </source>
</evidence>
<dbReference type="EMBL" id="CABPRJ010001899">
    <property type="protein sequence ID" value="VVC40037.1"/>
    <property type="molecule type" value="Genomic_DNA"/>
</dbReference>
<evidence type="ECO:0000256" key="3">
    <source>
        <dbReference type="ARBA" id="ARBA00022441"/>
    </source>
</evidence>
<protein>
    <recommendedName>
        <fullName evidence="2">Kelch-like protein diablo</fullName>
    </recommendedName>
</protein>
<dbReference type="InterPro" id="IPR000210">
    <property type="entry name" value="BTB/POZ_dom"/>
</dbReference>
<dbReference type="InterPro" id="IPR011333">
    <property type="entry name" value="SKP1/BTB/POZ_sf"/>
</dbReference>
<dbReference type="Pfam" id="PF07707">
    <property type="entry name" value="BACK"/>
    <property type="match status" value="1"/>
</dbReference>
<dbReference type="PANTHER" id="PTHR24412:SF489">
    <property type="entry name" value="RING FINGER DOMAIN AND KELCH REPEAT-CONTAINING PROTEIN DDB_G0271372"/>
    <property type="match status" value="1"/>
</dbReference>
<evidence type="ECO:0000256" key="2">
    <source>
        <dbReference type="ARBA" id="ARBA00013699"/>
    </source>
</evidence>
<comment type="function">
    <text evidence="7">Probable substrate-specific adapter of an E3 ubiquitin-protein ligase complex which mediates the ubiquitination and subsequent proteasomal degradation of target proteins. May have a role in synapse differentiation and growth.</text>
</comment>
<dbReference type="PANTHER" id="PTHR24412">
    <property type="entry name" value="KELCH PROTEIN"/>
    <property type="match status" value="1"/>
</dbReference>
<evidence type="ECO:0000313" key="10">
    <source>
        <dbReference type="Proteomes" id="UP000325440"/>
    </source>
</evidence>
<dbReference type="PIRSF" id="PIRSF037037">
    <property type="entry name" value="Kelch-like_protein_gigaxonin"/>
    <property type="match status" value="1"/>
</dbReference>
<dbReference type="Gene3D" id="2.120.10.80">
    <property type="entry name" value="Kelch-type beta propeller"/>
    <property type="match status" value="1"/>
</dbReference>
<dbReference type="SUPFAM" id="SSF117281">
    <property type="entry name" value="Kelch motif"/>
    <property type="match status" value="1"/>
</dbReference>
<comment type="pathway">
    <text evidence="1">Protein modification; protein ubiquitination.</text>
</comment>
<sequence length="612" mass="70695">MFSRFKLHEKSNPENLIEKKKIGIDTEEFKNITSNILKTQNYFRQSDTLCDVMLLADDGVKIPAHKVILASGSPVFLLMFSSNFKEKHESIVSIKDIDSDILETIVKYIYTLELDITEKNIEKFLKAVHFFNLDGCVDKCCDFIENVINLENCLNFMKMANLFSYQKLYNLSLSFILDNFPKIKESSLYELCLEQVQTLISNNYLVIQSEDQVYNFVIGWTKFDEKNRKQFLWDLIKFVRFPYVTSGFFTRIFDEPLLLEYQLGMASTMETMLNHFRSPEYPETFEGLTDVCKRRIPRHLNKPNVLIAIDNYDVFKGVSYLKTNINYSNWISGSKIFIPPNQCSKIVSLENGIIFSIGGESKLCTSVISDVYILDLSQFYRGWVNTTPMNYARKHFGVCIRDNKSIYVVGGVDDDGDPLSSIEVYDIVNKTWKLLTTMLTPRSHCSAVYHKNILYVVGGRNDESNLLIIECFNESLMSWINSISQLNEGQMYNIGLTVDKDILYVVGGCNHRYQRNLVALNTLFKYDINKNKGWSRMTLMKHRQNSSAVIINDNIFIVGGKDPDLKPIPYTEIYDTKHCSLRVHLSELTTHALNVIALNDRLMDILGIWMKQ</sequence>
<keyword evidence="10" id="KW-1185">Reference proteome</keyword>
<dbReference type="SMART" id="SM00612">
    <property type="entry name" value="Kelch"/>
    <property type="match status" value="3"/>
</dbReference>
<gene>
    <name evidence="9" type="ORF">CINCED_3A001190</name>
</gene>
<reference evidence="9 10" key="1">
    <citation type="submission" date="2019-08" db="EMBL/GenBank/DDBJ databases">
        <authorList>
            <person name="Alioto T."/>
            <person name="Alioto T."/>
            <person name="Gomez Garrido J."/>
        </authorList>
    </citation>
    <scope>NUCLEOTIDE SEQUENCE [LARGE SCALE GENOMIC DNA]</scope>
</reference>
<name>A0A5E4NEN2_9HEMI</name>
<dbReference type="PROSITE" id="PS50097">
    <property type="entry name" value="BTB"/>
    <property type="match status" value="1"/>
</dbReference>
<dbReference type="Gene3D" id="1.25.40.420">
    <property type="match status" value="1"/>
</dbReference>
<dbReference type="SMART" id="SM00875">
    <property type="entry name" value="BACK"/>
    <property type="match status" value="1"/>
</dbReference>
<evidence type="ECO:0000256" key="7">
    <source>
        <dbReference type="ARBA" id="ARBA00043912"/>
    </source>
</evidence>
<keyword evidence="5" id="KW-0833">Ubl conjugation pathway</keyword>
<proteinExistence type="predicted"/>
<accession>A0A5E4NEN2</accession>
<organism evidence="9 10">
    <name type="scientific">Cinara cedri</name>
    <dbReference type="NCBI Taxonomy" id="506608"/>
    <lineage>
        <taxon>Eukaryota</taxon>
        <taxon>Metazoa</taxon>
        <taxon>Ecdysozoa</taxon>
        <taxon>Arthropoda</taxon>
        <taxon>Hexapoda</taxon>
        <taxon>Insecta</taxon>
        <taxon>Pterygota</taxon>
        <taxon>Neoptera</taxon>
        <taxon>Paraneoptera</taxon>
        <taxon>Hemiptera</taxon>
        <taxon>Sternorrhyncha</taxon>
        <taxon>Aphidomorpha</taxon>
        <taxon>Aphidoidea</taxon>
        <taxon>Aphididae</taxon>
        <taxon>Lachninae</taxon>
        <taxon>Cinara</taxon>
    </lineage>
</organism>